<gene>
    <name evidence="1" type="ORF">BIW11_03056</name>
</gene>
<organism evidence="1 2">
    <name type="scientific">Tropilaelaps mercedesae</name>
    <dbReference type="NCBI Taxonomy" id="418985"/>
    <lineage>
        <taxon>Eukaryota</taxon>
        <taxon>Metazoa</taxon>
        <taxon>Ecdysozoa</taxon>
        <taxon>Arthropoda</taxon>
        <taxon>Chelicerata</taxon>
        <taxon>Arachnida</taxon>
        <taxon>Acari</taxon>
        <taxon>Parasitiformes</taxon>
        <taxon>Mesostigmata</taxon>
        <taxon>Gamasina</taxon>
        <taxon>Dermanyssoidea</taxon>
        <taxon>Laelapidae</taxon>
        <taxon>Tropilaelaps</taxon>
    </lineage>
</organism>
<proteinExistence type="predicted"/>
<evidence type="ECO:0000313" key="2">
    <source>
        <dbReference type="Proteomes" id="UP000192247"/>
    </source>
</evidence>
<sequence length="37" mass="4598">MCSPLTLMQKFTEINQWRDNRKASVMDELRQFRVRLR</sequence>
<name>A0A1V9XSQ9_9ACAR</name>
<dbReference type="Proteomes" id="UP000192247">
    <property type="component" value="Unassembled WGS sequence"/>
</dbReference>
<dbReference type="AlphaFoldDB" id="A0A1V9XSQ9"/>
<dbReference type="EMBL" id="MNPL01004704">
    <property type="protein sequence ID" value="OQR76536.1"/>
    <property type="molecule type" value="Genomic_DNA"/>
</dbReference>
<protein>
    <submittedName>
        <fullName evidence="1">Uncharacterized protein</fullName>
    </submittedName>
</protein>
<dbReference type="InParanoid" id="A0A1V9XSQ9"/>
<accession>A0A1V9XSQ9</accession>
<evidence type="ECO:0000313" key="1">
    <source>
        <dbReference type="EMBL" id="OQR76536.1"/>
    </source>
</evidence>
<comment type="caution">
    <text evidence="1">The sequence shown here is derived from an EMBL/GenBank/DDBJ whole genome shotgun (WGS) entry which is preliminary data.</text>
</comment>
<keyword evidence="2" id="KW-1185">Reference proteome</keyword>
<reference evidence="1 2" key="1">
    <citation type="journal article" date="2017" name="Gigascience">
        <title>Draft genome of the honey bee ectoparasitic mite, Tropilaelaps mercedesae, is shaped by the parasitic life history.</title>
        <authorList>
            <person name="Dong X."/>
            <person name="Armstrong S.D."/>
            <person name="Xia D."/>
            <person name="Makepeace B.L."/>
            <person name="Darby A.C."/>
            <person name="Kadowaki T."/>
        </authorList>
    </citation>
    <scope>NUCLEOTIDE SEQUENCE [LARGE SCALE GENOMIC DNA]</scope>
    <source>
        <strain evidence="1">Wuxi-XJTLU</strain>
    </source>
</reference>